<keyword evidence="6 8" id="KW-0234">DNA repair</keyword>
<keyword evidence="11" id="KW-1185">Reference proteome</keyword>
<dbReference type="SUPFAM" id="SSF57863">
    <property type="entry name" value="ArfGap/RecO-like zinc finger"/>
    <property type="match status" value="1"/>
</dbReference>
<dbReference type="SUPFAM" id="SSF50249">
    <property type="entry name" value="Nucleic acid-binding proteins"/>
    <property type="match status" value="1"/>
</dbReference>
<dbReference type="NCBIfam" id="TIGR00613">
    <property type="entry name" value="reco"/>
    <property type="match status" value="1"/>
</dbReference>
<evidence type="ECO:0000256" key="7">
    <source>
        <dbReference type="ARBA" id="ARBA00033409"/>
    </source>
</evidence>
<evidence type="ECO:0000259" key="9">
    <source>
        <dbReference type="Pfam" id="PF11967"/>
    </source>
</evidence>
<reference evidence="10 11" key="1">
    <citation type="submission" date="2019-01" db="EMBL/GenBank/DDBJ databases">
        <title>Litorilituus lipolytica sp. nov., isolated from intertidal sand of the Yellow Sea in China.</title>
        <authorList>
            <person name="Liu A."/>
        </authorList>
    </citation>
    <scope>NUCLEOTIDE SEQUENCE [LARGE SCALE GENOMIC DNA]</scope>
    <source>
        <strain evidence="10 11">RZ04</strain>
    </source>
</reference>
<evidence type="ECO:0000256" key="6">
    <source>
        <dbReference type="ARBA" id="ARBA00023204"/>
    </source>
</evidence>
<dbReference type="Proteomes" id="UP000315303">
    <property type="component" value="Unassembled WGS sequence"/>
</dbReference>
<comment type="caution">
    <text evidence="10">The sequence shown here is derived from an EMBL/GenBank/DDBJ whole genome shotgun (WGS) entry which is preliminary data.</text>
</comment>
<name>A0A502KY20_9GAMM</name>
<keyword evidence="5 8" id="KW-0233">DNA recombination</keyword>
<accession>A0A502KY20</accession>
<dbReference type="PANTHER" id="PTHR33991">
    <property type="entry name" value="DNA REPAIR PROTEIN RECO"/>
    <property type="match status" value="1"/>
</dbReference>
<comment type="similarity">
    <text evidence="2 8">Belongs to the RecO family.</text>
</comment>
<evidence type="ECO:0000313" key="11">
    <source>
        <dbReference type="Proteomes" id="UP000315303"/>
    </source>
</evidence>
<dbReference type="GO" id="GO:0006310">
    <property type="term" value="P:DNA recombination"/>
    <property type="evidence" value="ECO:0007669"/>
    <property type="project" value="UniProtKB-UniRule"/>
</dbReference>
<dbReference type="InterPro" id="IPR012340">
    <property type="entry name" value="NA-bd_OB-fold"/>
</dbReference>
<keyword evidence="4 8" id="KW-0227">DNA damage</keyword>
<dbReference type="AlphaFoldDB" id="A0A502KY20"/>
<dbReference type="PANTHER" id="PTHR33991:SF1">
    <property type="entry name" value="DNA REPAIR PROTEIN RECO"/>
    <property type="match status" value="1"/>
</dbReference>
<evidence type="ECO:0000256" key="2">
    <source>
        <dbReference type="ARBA" id="ARBA00007452"/>
    </source>
</evidence>
<dbReference type="Pfam" id="PF11967">
    <property type="entry name" value="RecO_N"/>
    <property type="match status" value="1"/>
</dbReference>
<feature type="domain" description="DNA replication/recombination mediator RecO N-terminal" evidence="9">
    <location>
        <begin position="3"/>
        <end position="73"/>
    </location>
</feature>
<dbReference type="Gene3D" id="2.40.50.140">
    <property type="entry name" value="Nucleic acid-binding proteins"/>
    <property type="match status" value="1"/>
</dbReference>
<organism evidence="10 11">
    <name type="scientific">Litorilituus lipolyticus</name>
    <dbReference type="NCBI Taxonomy" id="2491017"/>
    <lineage>
        <taxon>Bacteria</taxon>
        <taxon>Pseudomonadati</taxon>
        <taxon>Pseudomonadota</taxon>
        <taxon>Gammaproteobacteria</taxon>
        <taxon>Alteromonadales</taxon>
        <taxon>Colwelliaceae</taxon>
        <taxon>Litorilituus</taxon>
    </lineage>
</organism>
<dbReference type="EMBL" id="SAWY01000011">
    <property type="protein sequence ID" value="TPH16568.1"/>
    <property type="molecule type" value="Genomic_DNA"/>
</dbReference>
<dbReference type="GO" id="GO:0006302">
    <property type="term" value="P:double-strand break repair"/>
    <property type="evidence" value="ECO:0007669"/>
    <property type="project" value="TreeGrafter"/>
</dbReference>
<dbReference type="GO" id="GO:0043590">
    <property type="term" value="C:bacterial nucleoid"/>
    <property type="evidence" value="ECO:0007669"/>
    <property type="project" value="TreeGrafter"/>
</dbReference>
<dbReference type="InterPro" id="IPR003717">
    <property type="entry name" value="RecO"/>
</dbReference>
<dbReference type="Gene3D" id="1.20.1440.120">
    <property type="entry name" value="Recombination protein O, C-terminal domain"/>
    <property type="match status" value="1"/>
</dbReference>
<proteinExistence type="inferred from homology"/>
<evidence type="ECO:0000256" key="4">
    <source>
        <dbReference type="ARBA" id="ARBA00022763"/>
    </source>
</evidence>
<evidence type="ECO:0000313" key="10">
    <source>
        <dbReference type="EMBL" id="TPH16568.1"/>
    </source>
</evidence>
<gene>
    <name evidence="8 10" type="primary">recO</name>
    <name evidence="10" type="ORF">EPA86_06235</name>
</gene>
<dbReference type="Pfam" id="PF02565">
    <property type="entry name" value="RecO_C"/>
    <property type="match status" value="1"/>
</dbReference>
<evidence type="ECO:0000256" key="3">
    <source>
        <dbReference type="ARBA" id="ARBA00021310"/>
    </source>
</evidence>
<dbReference type="OrthoDB" id="9804792at2"/>
<dbReference type="InterPro" id="IPR037278">
    <property type="entry name" value="ARFGAP/RecO"/>
</dbReference>
<protein>
    <recommendedName>
        <fullName evidence="3 8">DNA repair protein RecO</fullName>
    </recommendedName>
    <alternativeName>
        <fullName evidence="7 8">Recombination protein O</fullName>
    </alternativeName>
</protein>
<dbReference type="InterPro" id="IPR042242">
    <property type="entry name" value="RecO_C"/>
</dbReference>
<dbReference type="HAMAP" id="MF_00201">
    <property type="entry name" value="RecO"/>
    <property type="match status" value="1"/>
</dbReference>
<comment type="function">
    <text evidence="1 8">Involved in DNA repair and RecF pathway recombination.</text>
</comment>
<dbReference type="RefSeq" id="WP_140602566.1">
    <property type="nucleotide sequence ID" value="NZ_SAWY01000011.1"/>
</dbReference>
<evidence type="ECO:0000256" key="1">
    <source>
        <dbReference type="ARBA" id="ARBA00003065"/>
    </source>
</evidence>
<evidence type="ECO:0000256" key="8">
    <source>
        <dbReference type="HAMAP-Rule" id="MF_00201"/>
    </source>
</evidence>
<evidence type="ECO:0000256" key="5">
    <source>
        <dbReference type="ARBA" id="ARBA00023172"/>
    </source>
</evidence>
<sequence>MADQQAFVLHSRPYRDNQHLVDLLTVNQGKLSALVYIGQSKRSIKKALIQPFLPLNITVKDLGAIKKITSIETASKSYQLQKNYLYSAFYLNELLIRLLSQDIPCESLYHQYHQTIQLLAEQQKIAPLLRRFELSLLAELGMSFDFEPIFEYDAYCFSYMPEQGFVVCENQYLKALNQTQLTNTFLTQHLKEVAQHIENSKVALSDAAAKTYKQLMRQVINQLLGNKPLNSRKLFSSVR</sequence>
<dbReference type="InterPro" id="IPR022572">
    <property type="entry name" value="DNA_rep/recomb_RecO_N"/>
</dbReference>